<evidence type="ECO:0000256" key="2">
    <source>
        <dbReference type="ARBA" id="ARBA00022692"/>
    </source>
</evidence>
<evidence type="ECO:0000313" key="8">
    <source>
        <dbReference type="Proteomes" id="UP000663879"/>
    </source>
</evidence>
<reference evidence="7" key="1">
    <citation type="submission" date="2021-02" db="EMBL/GenBank/DDBJ databases">
        <authorList>
            <person name="Nowell W R."/>
        </authorList>
    </citation>
    <scope>NUCLEOTIDE SEQUENCE</scope>
    <source>
        <strain evidence="7">Ploen Becks lab</strain>
    </source>
</reference>
<organism evidence="7 8">
    <name type="scientific">Brachionus calyciflorus</name>
    <dbReference type="NCBI Taxonomy" id="104777"/>
    <lineage>
        <taxon>Eukaryota</taxon>
        <taxon>Metazoa</taxon>
        <taxon>Spiralia</taxon>
        <taxon>Gnathifera</taxon>
        <taxon>Rotifera</taxon>
        <taxon>Eurotatoria</taxon>
        <taxon>Monogononta</taxon>
        <taxon>Pseudotrocha</taxon>
        <taxon>Ploima</taxon>
        <taxon>Brachionidae</taxon>
        <taxon>Brachionus</taxon>
    </lineage>
</organism>
<feature type="transmembrane region" description="Helical" evidence="5">
    <location>
        <begin position="284"/>
        <end position="302"/>
    </location>
</feature>
<dbReference type="SUPFAM" id="SSF81321">
    <property type="entry name" value="Family A G protein-coupled receptor-like"/>
    <property type="match status" value="1"/>
</dbReference>
<feature type="transmembrane region" description="Helical" evidence="5">
    <location>
        <begin position="193"/>
        <end position="214"/>
    </location>
</feature>
<dbReference type="GO" id="GO:0016020">
    <property type="term" value="C:membrane"/>
    <property type="evidence" value="ECO:0007669"/>
    <property type="project" value="UniProtKB-SubCell"/>
</dbReference>
<sequence>MSLNNSFFTDSYTFLLEENQIILLSSAFSLFPLGIILNIIQIFIFMRKIFFNTFTGDFFIIISVNNILVLTLTSLRFMGFIEIFKIDENSNLWCKIVPFLTRLGYQACSWLNYFVTLERFIFVILPTKHKLLKNKNHYILKLCICFYCLLILINIPSLLYESRVYQAKNLTNTTTEFVEVCTAEPSIGITREFISIVFGIFTPFLLTIATNIYFVKKVMDSKRKVSSKKNLNFAIPLIISNILFLLCQLPLSFYFVCLFFLVLYPRLYLSPLVSNFIQILDSSSRIIACFNYSFCLVIQLILNKLCRKEFYKMICEFLSKFFKCIKPMDDRMITQSSK</sequence>
<feature type="transmembrane region" description="Helical" evidence="5">
    <location>
        <begin position="58"/>
        <end position="83"/>
    </location>
</feature>
<dbReference type="Gene3D" id="1.20.1070.10">
    <property type="entry name" value="Rhodopsin 7-helix transmembrane proteins"/>
    <property type="match status" value="1"/>
</dbReference>
<evidence type="ECO:0000256" key="1">
    <source>
        <dbReference type="ARBA" id="ARBA00004370"/>
    </source>
</evidence>
<dbReference type="AlphaFoldDB" id="A0A813VP39"/>
<dbReference type="GO" id="GO:0004930">
    <property type="term" value="F:G protein-coupled receptor activity"/>
    <property type="evidence" value="ECO:0007669"/>
    <property type="project" value="InterPro"/>
</dbReference>
<comment type="subcellular location">
    <subcellularLocation>
        <location evidence="1">Membrane</location>
    </subcellularLocation>
</comment>
<keyword evidence="8" id="KW-1185">Reference proteome</keyword>
<keyword evidence="2 5" id="KW-0812">Transmembrane</keyword>
<proteinExistence type="predicted"/>
<feature type="transmembrane region" description="Helical" evidence="5">
    <location>
        <begin position="138"/>
        <end position="160"/>
    </location>
</feature>
<dbReference type="InterPro" id="IPR000276">
    <property type="entry name" value="GPCR_Rhodpsn"/>
</dbReference>
<evidence type="ECO:0000256" key="3">
    <source>
        <dbReference type="ARBA" id="ARBA00022989"/>
    </source>
</evidence>
<keyword evidence="3 5" id="KW-1133">Transmembrane helix</keyword>
<dbReference type="InterPro" id="IPR017452">
    <property type="entry name" value="GPCR_Rhodpsn_7TM"/>
</dbReference>
<dbReference type="PROSITE" id="PS50262">
    <property type="entry name" value="G_PROTEIN_RECEP_F1_2"/>
    <property type="match status" value="1"/>
</dbReference>
<evidence type="ECO:0000313" key="7">
    <source>
        <dbReference type="EMBL" id="CAF0844473.1"/>
    </source>
</evidence>
<gene>
    <name evidence="7" type="ORF">OXX778_LOCUS8627</name>
</gene>
<dbReference type="Proteomes" id="UP000663879">
    <property type="component" value="Unassembled WGS sequence"/>
</dbReference>
<evidence type="ECO:0000259" key="6">
    <source>
        <dbReference type="PROSITE" id="PS50262"/>
    </source>
</evidence>
<name>A0A813VP39_9BILA</name>
<dbReference type="OrthoDB" id="10179185at2759"/>
<accession>A0A813VP39</accession>
<keyword evidence="4 5" id="KW-0472">Membrane</keyword>
<protein>
    <recommendedName>
        <fullName evidence="6">G-protein coupled receptors family 1 profile domain-containing protein</fullName>
    </recommendedName>
</protein>
<evidence type="ECO:0000256" key="4">
    <source>
        <dbReference type="ARBA" id="ARBA00023136"/>
    </source>
</evidence>
<dbReference type="EMBL" id="CAJNOC010001205">
    <property type="protein sequence ID" value="CAF0844473.1"/>
    <property type="molecule type" value="Genomic_DNA"/>
</dbReference>
<feature type="transmembrane region" description="Helical" evidence="5">
    <location>
        <begin position="20"/>
        <end position="46"/>
    </location>
</feature>
<comment type="caution">
    <text evidence="7">The sequence shown here is derived from an EMBL/GenBank/DDBJ whole genome shotgun (WGS) entry which is preliminary data.</text>
</comment>
<evidence type="ECO:0000256" key="5">
    <source>
        <dbReference type="SAM" id="Phobius"/>
    </source>
</evidence>
<dbReference type="Pfam" id="PF00001">
    <property type="entry name" value="7tm_1"/>
    <property type="match status" value="1"/>
</dbReference>
<dbReference type="PROSITE" id="PS00237">
    <property type="entry name" value="G_PROTEIN_RECEP_F1_1"/>
    <property type="match status" value="1"/>
</dbReference>
<feature type="domain" description="G-protein coupled receptors family 1 profile" evidence="6">
    <location>
        <begin position="37"/>
        <end position="292"/>
    </location>
</feature>
<feature type="transmembrane region" description="Helical" evidence="5">
    <location>
        <begin position="235"/>
        <end position="264"/>
    </location>
</feature>